<feature type="transmembrane region" description="Helical" evidence="2">
    <location>
        <begin position="6"/>
        <end position="25"/>
    </location>
</feature>
<keyword evidence="5" id="KW-1185">Reference proteome</keyword>
<feature type="transmembrane region" description="Helical" evidence="2">
    <location>
        <begin position="270"/>
        <end position="288"/>
    </location>
</feature>
<dbReference type="PANTHER" id="PTHR34978">
    <property type="entry name" value="POSSIBLE SENSOR-TRANSDUCER PROTEIN BLAR"/>
    <property type="match status" value="1"/>
</dbReference>
<feature type="transmembrane region" description="Helical" evidence="2">
    <location>
        <begin position="183"/>
        <end position="201"/>
    </location>
</feature>
<evidence type="ECO:0000313" key="4">
    <source>
        <dbReference type="EMBL" id="MFB9090121.1"/>
    </source>
</evidence>
<feature type="domain" description="Peptidase M56" evidence="3">
    <location>
        <begin position="24"/>
        <end position="259"/>
    </location>
</feature>
<evidence type="ECO:0000259" key="3">
    <source>
        <dbReference type="Pfam" id="PF05569"/>
    </source>
</evidence>
<feature type="region of interest" description="Disordered" evidence="1">
    <location>
        <begin position="593"/>
        <end position="620"/>
    </location>
</feature>
<reference evidence="4 5" key="1">
    <citation type="submission" date="2024-09" db="EMBL/GenBank/DDBJ databases">
        <authorList>
            <person name="Sun Q."/>
            <person name="Mori K."/>
        </authorList>
    </citation>
    <scope>NUCLEOTIDE SEQUENCE [LARGE SCALE GENOMIC DNA]</scope>
    <source>
        <strain evidence="4 5">CECT 8460</strain>
    </source>
</reference>
<keyword evidence="2" id="KW-0472">Membrane</keyword>
<evidence type="ECO:0000313" key="5">
    <source>
        <dbReference type="Proteomes" id="UP001589576"/>
    </source>
</evidence>
<accession>A0ABV5GG51</accession>
<protein>
    <submittedName>
        <fullName evidence="4">M56 family metallopeptidase</fullName>
    </submittedName>
</protein>
<dbReference type="PANTHER" id="PTHR34978:SF3">
    <property type="entry name" value="SLR0241 PROTEIN"/>
    <property type="match status" value="1"/>
</dbReference>
<dbReference type="CDD" id="cd07341">
    <property type="entry name" value="M56_BlaR1_MecR1_like"/>
    <property type="match status" value="1"/>
</dbReference>
<gene>
    <name evidence="4" type="ORF">ACFFUU_10960</name>
</gene>
<keyword evidence="2" id="KW-1133">Transmembrane helix</keyword>
<feature type="region of interest" description="Disordered" evidence="1">
    <location>
        <begin position="554"/>
        <end position="580"/>
    </location>
</feature>
<evidence type="ECO:0000256" key="1">
    <source>
        <dbReference type="SAM" id="MobiDB-lite"/>
    </source>
</evidence>
<feature type="transmembrane region" description="Helical" evidence="2">
    <location>
        <begin position="95"/>
        <end position="115"/>
    </location>
</feature>
<organism evidence="4 5">
    <name type="scientific">Flavobacterium paronense</name>
    <dbReference type="NCBI Taxonomy" id="1392775"/>
    <lineage>
        <taxon>Bacteria</taxon>
        <taxon>Pseudomonadati</taxon>
        <taxon>Bacteroidota</taxon>
        <taxon>Flavobacteriia</taxon>
        <taxon>Flavobacteriales</taxon>
        <taxon>Flavobacteriaceae</taxon>
        <taxon>Flavobacterium</taxon>
    </lineage>
</organism>
<feature type="transmembrane region" description="Helical" evidence="2">
    <location>
        <begin position="37"/>
        <end position="58"/>
    </location>
</feature>
<dbReference type="Proteomes" id="UP001589576">
    <property type="component" value="Unassembled WGS sequence"/>
</dbReference>
<dbReference type="Pfam" id="PF05569">
    <property type="entry name" value="Peptidase_M56"/>
    <property type="match status" value="1"/>
</dbReference>
<dbReference type="InterPro" id="IPR052173">
    <property type="entry name" value="Beta-lactam_resp_regulator"/>
</dbReference>
<evidence type="ECO:0000256" key="2">
    <source>
        <dbReference type="SAM" id="Phobius"/>
    </source>
</evidence>
<sequence length="620" mass="71875">MESVFIYLLKSSALIAVFYLAYHFLVRKETFFNSNRWFLLSGLFTSLLLPFFFIKKIILVERPKMAMEDLVAYSQLPAKTIQDVPVVEAFDWMQFIWISYVIIACVLVIRIVFNFTSLYRMLYQQQVIKKEQFKLVNLNENIAPFSFFNYIVFNADLYSNDELQSILLHEKIHSQEKHSVDVLIAKLFCIVFWFNPFVWLYKKAITQNLEYIADQKAIEQLEDKKSYQRALLKVVSHQSCLPITNNFYQSLIKKRIVMLNKNQSHKRNSWKYALVIPALIGFVLLFQIKTIAQEKEEATNTKNVHYGDEIRVVVDKNTSESELKKEAKRLKEEHGITLKCSKVKRNSAGEITGIKLEYKDKEGNKGVSQVDGKEPIKPIQFYKNDRSIGFGNPRQVRIFNNNSNEERLIELADEDSTKVADNFDFNFDFDMEAPEALEAPEPAEAPEAVEAPEAPMFPKHFWSDSNTETKIIVKKDGEKPLVILNGKVIEGDESIISKKELDELIDSSSKDSEGDKKNIYINWNDAVKIRNKAIANAKIQLKRMQPILKKEMERAKAEMDRAKPEIERAKREIEASKPEIEKAKAEMQQAKEEMQKAKAEMDTAKAELEKARTELENQKK</sequence>
<proteinExistence type="predicted"/>
<feature type="transmembrane region" description="Helical" evidence="2">
    <location>
        <begin position="135"/>
        <end position="153"/>
    </location>
</feature>
<keyword evidence="2" id="KW-0812">Transmembrane</keyword>
<dbReference type="InterPro" id="IPR008756">
    <property type="entry name" value="Peptidase_M56"/>
</dbReference>
<dbReference type="RefSeq" id="WP_290285103.1">
    <property type="nucleotide sequence ID" value="NZ_JAUFQN010000019.1"/>
</dbReference>
<comment type="caution">
    <text evidence="4">The sequence shown here is derived from an EMBL/GenBank/DDBJ whole genome shotgun (WGS) entry which is preliminary data.</text>
</comment>
<name>A0ABV5GG51_9FLAO</name>
<dbReference type="EMBL" id="JBHMFB010000029">
    <property type="protein sequence ID" value="MFB9090121.1"/>
    <property type="molecule type" value="Genomic_DNA"/>
</dbReference>